<evidence type="ECO:0000313" key="6">
    <source>
        <dbReference type="EMBL" id="CAH1777753.1"/>
    </source>
</evidence>
<evidence type="ECO:0000256" key="3">
    <source>
        <dbReference type="ARBA" id="ARBA00022989"/>
    </source>
</evidence>
<evidence type="ECO:0000313" key="7">
    <source>
        <dbReference type="Proteomes" id="UP000749559"/>
    </source>
</evidence>
<dbReference type="Gene3D" id="3.40.50.2300">
    <property type="match status" value="1"/>
</dbReference>
<accession>A0A8J1THZ2</accession>
<keyword evidence="4" id="KW-0472">Membrane</keyword>
<dbReference type="Proteomes" id="UP000749559">
    <property type="component" value="Unassembled WGS sequence"/>
</dbReference>
<comment type="caution">
    <text evidence="6">The sequence shown here is derived from an EMBL/GenBank/DDBJ whole genome shotgun (WGS) entry which is preliminary data.</text>
</comment>
<evidence type="ECO:0000259" key="5">
    <source>
        <dbReference type="Pfam" id="PF01094"/>
    </source>
</evidence>
<sequence>GKTAEDFREEYPKRMEKYTGYESTKIGSIYSLYLYDTVLAYLTAVSKVVNNSADWKSGRNVLREIQKDGFEFKGRTGMVKFDRTGDRLSDFALWHKNNAKSKYEEFTAVHMQDNEKLDFEEKKKPNFITDDGRPPPSTPKCGYLGDECRDVVSELDLWILLVIVAVIIVVVVGALAALILCIRKCKRNDEMLQNMWKIPY</sequence>
<gene>
    <name evidence="6" type="ORF">OFUS_LOCUS4753</name>
</gene>
<proteinExistence type="predicted"/>
<dbReference type="InterPro" id="IPR001828">
    <property type="entry name" value="ANF_lig-bd_rcpt"/>
</dbReference>
<keyword evidence="3" id="KW-1133">Transmembrane helix</keyword>
<feature type="non-terminal residue" evidence="6">
    <location>
        <position position="1"/>
    </location>
</feature>
<dbReference type="SUPFAM" id="SSF53822">
    <property type="entry name" value="Periplasmic binding protein-like I"/>
    <property type="match status" value="1"/>
</dbReference>
<evidence type="ECO:0000256" key="4">
    <source>
        <dbReference type="ARBA" id="ARBA00023136"/>
    </source>
</evidence>
<dbReference type="Pfam" id="PF01094">
    <property type="entry name" value="ANF_receptor"/>
    <property type="match status" value="1"/>
</dbReference>
<name>A0A8J1THZ2_OWEFU</name>
<evidence type="ECO:0000256" key="1">
    <source>
        <dbReference type="ARBA" id="ARBA00004370"/>
    </source>
</evidence>
<reference evidence="6" key="1">
    <citation type="submission" date="2022-03" db="EMBL/GenBank/DDBJ databases">
        <authorList>
            <person name="Martin C."/>
        </authorList>
    </citation>
    <scope>NUCLEOTIDE SEQUENCE</scope>
</reference>
<feature type="domain" description="Receptor ligand binding region" evidence="5">
    <location>
        <begin position="6"/>
        <end position="95"/>
    </location>
</feature>
<feature type="non-terminal residue" evidence="6">
    <location>
        <position position="200"/>
    </location>
</feature>
<dbReference type="GO" id="GO:0016020">
    <property type="term" value="C:membrane"/>
    <property type="evidence" value="ECO:0007669"/>
    <property type="project" value="UniProtKB-SubCell"/>
</dbReference>
<organism evidence="6 7">
    <name type="scientific">Owenia fusiformis</name>
    <name type="common">Polychaete worm</name>
    <dbReference type="NCBI Taxonomy" id="6347"/>
    <lineage>
        <taxon>Eukaryota</taxon>
        <taxon>Metazoa</taxon>
        <taxon>Spiralia</taxon>
        <taxon>Lophotrochozoa</taxon>
        <taxon>Annelida</taxon>
        <taxon>Polychaeta</taxon>
        <taxon>Sedentaria</taxon>
        <taxon>Canalipalpata</taxon>
        <taxon>Sabellida</taxon>
        <taxon>Oweniida</taxon>
        <taxon>Oweniidae</taxon>
        <taxon>Owenia</taxon>
    </lineage>
</organism>
<protein>
    <recommendedName>
        <fullName evidence="5">Receptor ligand binding region domain-containing protein</fullName>
    </recommendedName>
</protein>
<keyword evidence="2" id="KW-0812">Transmembrane</keyword>
<dbReference type="InterPro" id="IPR028082">
    <property type="entry name" value="Peripla_BP_I"/>
</dbReference>
<dbReference type="AlphaFoldDB" id="A0A8J1THZ2"/>
<keyword evidence="7" id="KW-1185">Reference proteome</keyword>
<comment type="subcellular location">
    <subcellularLocation>
        <location evidence="1">Membrane</location>
    </subcellularLocation>
</comment>
<dbReference type="EMBL" id="CAIIXF020000002">
    <property type="protein sequence ID" value="CAH1777753.1"/>
    <property type="molecule type" value="Genomic_DNA"/>
</dbReference>
<evidence type="ECO:0000256" key="2">
    <source>
        <dbReference type="ARBA" id="ARBA00022692"/>
    </source>
</evidence>